<gene>
    <name evidence="1" type="ORF">NCTC9645_03590</name>
</gene>
<dbReference type="EMBL" id="UASO01000004">
    <property type="protein sequence ID" value="SQC23535.1"/>
    <property type="molecule type" value="Genomic_DNA"/>
</dbReference>
<evidence type="ECO:0000313" key="2">
    <source>
        <dbReference type="Proteomes" id="UP000250675"/>
    </source>
</evidence>
<reference evidence="1 2" key="1">
    <citation type="submission" date="2018-06" db="EMBL/GenBank/DDBJ databases">
        <authorList>
            <consortium name="Pathogen Informatics"/>
            <person name="Doyle S."/>
        </authorList>
    </citation>
    <scope>NUCLEOTIDE SEQUENCE [LARGE SCALE GENOMIC DNA]</scope>
    <source>
        <strain evidence="1 2">NCTC9645</strain>
    </source>
</reference>
<evidence type="ECO:0000313" key="1">
    <source>
        <dbReference type="EMBL" id="SQC23535.1"/>
    </source>
</evidence>
<protein>
    <submittedName>
        <fullName evidence="1">Mu-like prophage protein gp29</fullName>
    </submittedName>
</protein>
<accession>A0A2X3DR44</accession>
<dbReference type="Proteomes" id="UP000250675">
    <property type="component" value="Unassembled WGS sequence"/>
</dbReference>
<dbReference type="AlphaFoldDB" id="A0A2X3DR44"/>
<organism evidence="1 2">
    <name type="scientific">Klebsiella pneumoniae</name>
    <dbReference type="NCBI Taxonomy" id="573"/>
    <lineage>
        <taxon>Bacteria</taxon>
        <taxon>Pseudomonadati</taxon>
        <taxon>Pseudomonadota</taxon>
        <taxon>Gammaproteobacteria</taxon>
        <taxon>Enterobacterales</taxon>
        <taxon>Enterobacteriaceae</taxon>
        <taxon>Klebsiella/Raoultella group</taxon>
        <taxon>Klebsiella</taxon>
        <taxon>Klebsiella pneumoniae complex</taxon>
    </lineage>
</organism>
<sequence length="75" mass="8501">MAERLNRELTPVTDTWMAQLQQLVDDAESLESLRDGLDKLLPDMDLEQYAEVMAQAMSVAALAGRYELLEEMNGR</sequence>
<name>A0A2X3DR44_KLEPN</name>
<proteinExistence type="predicted"/>